<evidence type="ECO:0000313" key="2">
    <source>
        <dbReference type="EMBL" id="OHX18189.1"/>
    </source>
</evidence>
<sequence>MHAVHANERAQIKNDFPSQIVLLDIISQEIIVIAILVIFQIAIGCVKRNSIQIALCESPQFWLFQLLEHSFKTFTRPLLLQQAATIACSIPAFAICKLARPFARSLCRDDKIMPSRNCLIAKIFEILSEALQRVTIAMHPLRLFDKVRRVLALLVQTFSQHIVVYQEVWRIHNNDRLAGQARSQQGENLRQLSARDMLDEIKHHHDINGLILSFLLFFSISANKINRIGTYDFRARNREFLEKFLCNSASRLRKIYACVTTNTLLPSILDSFPTTKTKFKYVCIQKIHMIQNLSIMLAQLALDKRFNALYTISKSLALLIFSQKVRISILLN</sequence>
<feature type="transmembrane region" description="Helical" evidence="1">
    <location>
        <begin position="21"/>
        <end position="43"/>
    </location>
</feature>
<reference evidence="2 3" key="1">
    <citation type="submission" date="2016-09" db="EMBL/GenBank/DDBJ databases">
        <title>Chromobacterium muskegensis sp. nov., an insecticidal bacterium isolated from Sphagnum bogs.</title>
        <authorList>
            <person name="Sparks M.E."/>
            <person name="Blackburn M.B."/>
            <person name="Gundersen-Rindal D.E."/>
            <person name="Mitchell A."/>
            <person name="Farrar R."/>
            <person name="Kuhar D."/>
        </authorList>
    </citation>
    <scope>NUCLEOTIDE SEQUENCE [LARGE SCALE GENOMIC DNA]</scope>
    <source>
        <strain evidence="2 3">14B-1</strain>
    </source>
</reference>
<comment type="caution">
    <text evidence="2">The sequence shown here is derived from an EMBL/GenBank/DDBJ whole genome shotgun (WGS) entry which is preliminary data.</text>
</comment>
<evidence type="ECO:0000313" key="3">
    <source>
        <dbReference type="Proteomes" id="UP000180280"/>
    </source>
</evidence>
<keyword evidence="1" id="KW-1133">Transmembrane helix</keyword>
<keyword evidence="3" id="KW-1185">Reference proteome</keyword>
<proteinExistence type="predicted"/>
<name>A0ABX3C9G2_9NEIS</name>
<evidence type="ECO:0000256" key="1">
    <source>
        <dbReference type="SAM" id="Phobius"/>
    </source>
</evidence>
<accession>A0ABX3C9G2</accession>
<dbReference type="EMBL" id="MKCT01000061">
    <property type="protein sequence ID" value="OHX18189.1"/>
    <property type="molecule type" value="Genomic_DNA"/>
</dbReference>
<keyword evidence="1" id="KW-0812">Transmembrane</keyword>
<protein>
    <submittedName>
        <fullName evidence="2">Uncharacterized protein</fullName>
    </submittedName>
</protein>
<dbReference type="Proteomes" id="UP000180280">
    <property type="component" value="Unassembled WGS sequence"/>
</dbReference>
<organism evidence="2 3">
    <name type="scientific">Chromobacterium sphagni</name>
    <dbReference type="NCBI Taxonomy" id="1903179"/>
    <lineage>
        <taxon>Bacteria</taxon>
        <taxon>Pseudomonadati</taxon>
        <taxon>Pseudomonadota</taxon>
        <taxon>Betaproteobacteria</taxon>
        <taxon>Neisseriales</taxon>
        <taxon>Chromobacteriaceae</taxon>
        <taxon>Chromobacterium</taxon>
    </lineage>
</organism>
<keyword evidence="1" id="KW-0472">Membrane</keyword>
<gene>
    <name evidence="2" type="ORF">BI344_11760</name>
</gene>